<proteinExistence type="predicted"/>
<evidence type="ECO:0000313" key="2">
    <source>
        <dbReference type="Proteomes" id="UP000789739"/>
    </source>
</evidence>
<dbReference type="AlphaFoldDB" id="A0A9N9DKC0"/>
<dbReference type="Proteomes" id="UP000789739">
    <property type="component" value="Unassembled WGS sequence"/>
</dbReference>
<name>A0A9N9DKC0_9GLOM</name>
<protein>
    <submittedName>
        <fullName evidence="1">6672_t:CDS:1</fullName>
    </submittedName>
</protein>
<comment type="caution">
    <text evidence="1">The sequence shown here is derived from an EMBL/GenBank/DDBJ whole genome shotgun (WGS) entry which is preliminary data.</text>
</comment>
<organism evidence="1 2">
    <name type="scientific">Paraglomus brasilianum</name>
    <dbReference type="NCBI Taxonomy" id="144538"/>
    <lineage>
        <taxon>Eukaryota</taxon>
        <taxon>Fungi</taxon>
        <taxon>Fungi incertae sedis</taxon>
        <taxon>Mucoromycota</taxon>
        <taxon>Glomeromycotina</taxon>
        <taxon>Glomeromycetes</taxon>
        <taxon>Paraglomerales</taxon>
        <taxon>Paraglomeraceae</taxon>
        <taxon>Paraglomus</taxon>
    </lineage>
</organism>
<reference evidence="1" key="1">
    <citation type="submission" date="2021-06" db="EMBL/GenBank/DDBJ databases">
        <authorList>
            <person name="Kallberg Y."/>
            <person name="Tangrot J."/>
            <person name="Rosling A."/>
        </authorList>
    </citation>
    <scope>NUCLEOTIDE SEQUENCE</scope>
    <source>
        <strain evidence="1">BR232B</strain>
    </source>
</reference>
<feature type="non-terminal residue" evidence="1">
    <location>
        <position position="50"/>
    </location>
</feature>
<dbReference type="EMBL" id="CAJVPI010002347">
    <property type="protein sequence ID" value="CAG8641545.1"/>
    <property type="molecule type" value="Genomic_DNA"/>
</dbReference>
<sequence length="50" mass="5074">MPITIFFIELLFELLSLAVLIGDGVAVTGVGDNDGLAAVAVIAGEVTQSL</sequence>
<accession>A0A9N9DKC0</accession>
<keyword evidence="2" id="KW-1185">Reference proteome</keyword>
<gene>
    <name evidence="1" type="ORF">PBRASI_LOCUS9801</name>
</gene>
<evidence type="ECO:0000313" key="1">
    <source>
        <dbReference type="EMBL" id="CAG8641545.1"/>
    </source>
</evidence>